<dbReference type="EC" id="3.2.1.143" evidence="2"/>
<dbReference type="PANTHER" id="PTHR12837">
    <property type="entry name" value="POLY ADP-RIBOSE GLYCOHYDROLASE"/>
    <property type="match status" value="1"/>
</dbReference>
<dbReference type="Pfam" id="PF05028">
    <property type="entry name" value="PARG_cat_C"/>
    <property type="match status" value="1"/>
</dbReference>
<dbReference type="GO" id="GO:0006282">
    <property type="term" value="P:regulation of DNA repair"/>
    <property type="evidence" value="ECO:0007669"/>
    <property type="project" value="InterPro"/>
</dbReference>
<dbReference type="GO" id="GO:0005737">
    <property type="term" value="C:cytoplasm"/>
    <property type="evidence" value="ECO:0007669"/>
    <property type="project" value="TreeGrafter"/>
</dbReference>
<dbReference type="GO" id="GO:0005975">
    <property type="term" value="P:carbohydrate metabolic process"/>
    <property type="evidence" value="ECO:0007669"/>
    <property type="project" value="InterPro"/>
</dbReference>
<feature type="compositionally biased region" description="Basic and acidic residues" evidence="5">
    <location>
        <begin position="314"/>
        <end position="326"/>
    </location>
</feature>
<evidence type="ECO:0000313" key="9">
    <source>
        <dbReference type="Proteomes" id="UP001152888"/>
    </source>
</evidence>
<evidence type="ECO:0000259" key="7">
    <source>
        <dbReference type="Pfam" id="PF20811"/>
    </source>
</evidence>
<dbReference type="EMBL" id="CAKOFQ010006751">
    <property type="protein sequence ID" value="CAH1968330.1"/>
    <property type="molecule type" value="Genomic_DNA"/>
</dbReference>
<evidence type="ECO:0000259" key="6">
    <source>
        <dbReference type="Pfam" id="PF05028"/>
    </source>
</evidence>
<dbReference type="GO" id="GO:0009225">
    <property type="term" value="P:nucleotide-sugar metabolic process"/>
    <property type="evidence" value="ECO:0007669"/>
    <property type="project" value="TreeGrafter"/>
</dbReference>
<dbReference type="PANTHER" id="PTHR12837:SF15">
    <property type="entry name" value="POLY(ADP-RIBOSE) GLYCOHYDROLASE"/>
    <property type="match status" value="1"/>
</dbReference>
<proteinExistence type="inferred from homology"/>
<dbReference type="GO" id="GO:0004649">
    <property type="term" value="F:poly(ADP-ribose) glycohydrolase activity"/>
    <property type="evidence" value="ECO:0007669"/>
    <property type="project" value="UniProtKB-EC"/>
</dbReference>
<dbReference type="Pfam" id="PF20811">
    <property type="entry name" value="PARG_cat_N"/>
    <property type="match status" value="1"/>
</dbReference>
<accession>A0A9P0K5Z6</accession>
<reference evidence="8" key="1">
    <citation type="submission" date="2022-03" db="EMBL/GenBank/DDBJ databases">
        <authorList>
            <person name="Sayadi A."/>
        </authorList>
    </citation>
    <scope>NUCLEOTIDE SEQUENCE</scope>
</reference>
<dbReference type="GO" id="GO:1990966">
    <property type="term" value="P:ATP generation from poly-ADP-D-ribose"/>
    <property type="evidence" value="ECO:0007669"/>
    <property type="project" value="TreeGrafter"/>
</dbReference>
<evidence type="ECO:0000256" key="2">
    <source>
        <dbReference type="ARBA" id="ARBA00012255"/>
    </source>
</evidence>
<feature type="domain" description="PARG helical" evidence="7">
    <location>
        <begin position="2"/>
        <end position="52"/>
    </location>
</feature>
<comment type="similarity">
    <text evidence="1">Belongs to the poly(ADP-ribose) glycohydrolase family.</text>
</comment>
<feature type="region of interest" description="Disordered" evidence="5">
    <location>
        <begin position="314"/>
        <end position="393"/>
    </location>
</feature>
<feature type="region of interest" description="Disordered" evidence="5">
    <location>
        <begin position="502"/>
        <end position="527"/>
    </location>
</feature>
<sequence>MSTCPGINFMRLFAASQRPKRKDSVMEKLRCLIHYFRRVTERCPVGVLTFERRFIHRSTMPRWDMLDNIIGRTKLHVNSAGTIEDDGIGLLQVDFAHKLVGGGVLEYGCVQEEIRFVICPELIVSRMFVEALGDQEAVIVTGPERFSKYNGYGQEFKWDGNFVDETPHDEYGRRRTSVCMIDAIHFKKSKDQFYPSAMLRELNKAYVGFSSSMKGNLSPVATGNWGCGVYRGLSTLKSLLQLIACNAAERDMVYYTFGNRELRDDLYNMYLFISKNNITISELWRILCKFSSSNVPERNLYSFIQQAYFDSKKQPDSKKSVGEKIEQPSTSRESSSREIQPPQPSLTTNTSGSSKSGTDIRDFFGPGKEKQPSSNTAKSEDGPKNVEASRVTEETCDFEEDIIEGTPPTTVTDFKYKKKTKIKAKFTEEEIVQKLPKTDIALLMDDLEGVSKPSNEKSQPDSLLTQIDKMPRKTKVLKVEDQTLVASAFTIDEEMDVDFAEMSTSKEENKTPKRKISDYFNIKSKNN</sequence>
<evidence type="ECO:0000256" key="3">
    <source>
        <dbReference type="ARBA" id="ARBA00022801"/>
    </source>
</evidence>
<gene>
    <name evidence="8" type="ORF">ACAOBT_LOCUS7785</name>
</gene>
<name>A0A9P0K5Z6_ACAOB</name>
<feature type="active site" evidence="4">
    <location>
        <position position="112"/>
    </location>
</feature>
<feature type="active site" evidence="4">
    <location>
        <position position="113"/>
    </location>
</feature>
<dbReference type="GO" id="GO:0005634">
    <property type="term" value="C:nucleus"/>
    <property type="evidence" value="ECO:0007669"/>
    <property type="project" value="TreeGrafter"/>
</dbReference>
<protein>
    <recommendedName>
        <fullName evidence="2">poly(ADP-ribose) glycohydrolase</fullName>
        <ecNumber evidence="2">3.2.1.143</ecNumber>
    </recommendedName>
</protein>
<keyword evidence="3" id="KW-0378">Hydrolase</keyword>
<keyword evidence="9" id="KW-1185">Reference proteome</keyword>
<evidence type="ECO:0000256" key="4">
    <source>
        <dbReference type="PIRSR" id="PIRSR607724-1"/>
    </source>
</evidence>
<evidence type="ECO:0000256" key="1">
    <source>
        <dbReference type="ARBA" id="ARBA00009545"/>
    </source>
</evidence>
<evidence type="ECO:0000256" key="5">
    <source>
        <dbReference type="SAM" id="MobiDB-lite"/>
    </source>
</evidence>
<comment type="caution">
    <text evidence="8">The sequence shown here is derived from an EMBL/GenBank/DDBJ whole genome shotgun (WGS) entry which is preliminary data.</text>
</comment>
<dbReference type="AlphaFoldDB" id="A0A9P0K5Z6"/>
<feature type="domain" description="PARG catalytic Macro" evidence="6">
    <location>
        <begin position="73"/>
        <end position="263"/>
    </location>
</feature>
<feature type="active site" evidence="4">
    <location>
        <position position="94"/>
    </location>
</feature>
<organism evidence="8 9">
    <name type="scientific">Acanthoscelides obtectus</name>
    <name type="common">Bean weevil</name>
    <name type="synonym">Bruchus obtectus</name>
    <dbReference type="NCBI Taxonomy" id="200917"/>
    <lineage>
        <taxon>Eukaryota</taxon>
        <taxon>Metazoa</taxon>
        <taxon>Ecdysozoa</taxon>
        <taxon>Arthropoda</taxon>
        <taxon>Hexapoda</taxon>
        <taxon>Insecta</taxon>
        <taxon>Pterygota</taxon>
        <taxon>Neoptera</taxon>
        <taxon>Endopterygota</taxon>
        <taxon>Coleoptera</taxon>
        <taxon>Polyphaga</taxon>
        <taxon>Cucujiformia</taxon>
        <taxon>Chrysomeloidea</taxon>
        <taxon>Chrysomelidae</taxon>
        <taxon>Bruchinae</taxon>
        <taxon>Bruchini</taxon>
        <taxon>Acanthoscelides</taxon>
    </lineage>
</organism>
<dbReference type="Proteomes" id="UP001152888">
    <property type="component" value="Unassembled WGS sequence"/>
</dbReference>
<feature type="compositionally biased region" description="Low complexity" evidence="5">
    <location>
        <begin position="345"/>
        <end position="357"/>
    </location>
</feature>
<dbReference type="InterPro" id="IPR048362">
    <property type="entry name" value="PARG_helical"/>
</dbReference>
<feature type="compositionally biased region" description="Basic and acidic residues" evidence="5">
    <location>
        <begin position="358"/>
        <end position="371"/>
    </location>
</feature>
<dbReference type="InterPro" id="IPR046372">
    <property type="entry name" value="PARG_cat_C"/>
</dbReference>
<dbReference type="OrthoDB" id="1937899at2759"/>
<dbReference type="InterPro" id="IPR007724">
    <property type="entry name" value="Poly_GlycHdrlase"/>
</dbReference>
<evidence type="ECO:0000313" key="8">
    <source>
        <dbReference type="EMBL" id="CAH1968330.1"/>
    </source>
</evidence>
<feature type="compositionally biased region" description="Basic and acidic residues" evidence="5">
    <location>
        <begin position="504"/>
        <end position="517"/>
    </location>
</feature>